<organism evidence="1 2">
    <name type="scientific">Intrasporangium oryzae NRRL B-24470</name>
    <dbReference type="NCBI Taxonomy" id="1386089"/>
    <lineage>
        <taxon>Bacteria</taxon>
        <taxon>Bacillati</taxon>
        <taxon>Actinomycetota</taxon>
        <taxon>Actinomycetes</taxon>
        <taxon>Micrococcales</taxon>
        <taxon>Intrasporangiaceae</taxon>
        <taxon>Intrasporangium</taxon>
    </lineage>
</organism>
<evidence type="ECO:0000313" key="2">
    <source>
        <dbReference type="Proteomes" id="UP000019489"/>
    </source>
</evidence>
<gene>
    <name evidence="1" type="ORF">N865_19675</name>
</gene>
<protein>
    <submittedName>
        <fullName evidence="1">Uncharacterized protein</fullName>
    </submittedName>
</protein>
<name>W9G1H3_9MICO</name>
<keyword evidence="2" id="KW-1185">Reference proteome</keyword>
<dbReference type="AlphaFoldDB" id="W9G1H3"/>
<accession>W9G1H3</accession>
<dbReference type="Proteomes" id="UP000019489">
    <property type="component" value="Unassembled WGS sequence"/>
</dbReference>
<dbReference type="RefSeq" id="WP_034809576.1">
    <property type="nucleotide sequence ID" value="NZ_AWSA01000063.1"/>
</dbReference>
<proteinExistence type="predicted"/>
<evidence type="ECO:0000313" key="1">
    <source>
        <dbReference type="EMBL" id="EWS99940.1"/>
    </source>
</evidence>
<sequence length="74" mass="8421">MGKSSRRAKARGHTKVTRALYGTHESEAARLAQLTQAGAAEPTVDPTIAQLRQLELDHLRSRQRRWEQGRDDRE</sequence>
<dbReference type="EMBL" id="AWSA01000063">
    <property type="protein sequence ID" value="EWS99940.1"/>
    <property type="molecule type" value="Genomic_DNA"/>
</dbReference>
<reference evidence="1 2" key="1">
    <citation type="submission" date="2013-08" db="EMBL/GenBank/DDBJ databases">
        <title>Intrasporangium oryzae NRRL B-24470.</title>
        <authorList>
            <person name="Liu H."/>
            <person name="Wang G."/>
        </authorList>
    </citation>
    <scope>NUCLEOTIDE SEQUENCE [LARGE SCALE GENOMIC DNA]</scope>
    <source>
        <strain evidence="1 2">NRRL B-24470</strain>
    </source>
</reference>
<comment type="caution">
    <text evidence="1">The sequence shown here is derived from an EMBL/GenBank/DDBJ whole genome shotgun (WGS) entry which is preliminary data.</text>
</comment>
<dbReference type="STRING" id="1386089.N865_19675"/>